<gene>
    <name evidence="1" type="ORF">DFQ12_3732</name>
</gene>
<dbReference type="AlphaFoldDB" id="A0A420AYZ7"/>
<protein>
    <submittedName>
        <fullName evidence="1">Uncharacterized protein</fullName>
    </submittedName>
</protein>
<name>A0A420AYZ7_SPHD1</name>
<comment type="caution">
    <text evidence="1">The sequence shown here is derived from an EMBL/GenBank/DDBJ whole genome shotgun (WGS) entry which is preliminary data.</text>
</comment>
<evidence type="ECO:0000313" key="2">
    <source>
        <dbReference type="Proteomes" id="UP000286246"/>
    </source>
</evidence>
<evidence type="ECO:0000313" key="1">
    <source>
        <dbReference type="EMBL" id="RKE49611.1"/>
    </source>
</evidence>
<organism evidence="1 2">
    <name type="scientific">Sphingobacterium detergens</name>
    <dbReference type="NCBI Taxonomy" id="1145106"/>
    <lineage>
        <taxon>Bacteria</taxon>
        <taxon>Pseudomonadati</taxon>
        <taxon>Bacteroidota</taxon>
        <taxon>Sphingobacteriia</taxon>
        <taxon>Sphingobacteriales</taxon>
        <taxon>Sphingobacteriaceae</taxon>
        <taxon>Sphingobacterium</taxon>
    </lineage>
</organism>
<keyword evidence="2" id="KW-1185">Reference proteome</keyword>
<reference evidence="1 2" key="1">
    <citation type="submission" date="2018-09" db="EMBL/GenBank/DDBJ databases">
        <title>Genomic Encyclopedia of Type Strains, Phase III (KMG-III): the genomes of soil and plant-associated and newly described type strains.</title>
        <authorList>
            <person name="Whitman W."/>
        </authorList>
    </citation>
    <scope>NUCLEOTIDE SEQUENCE [LARGE SCALE GENOMIC DNA]</scope>
    <source>
        <strain evidence="1 2">CECT 7938</strain>
    </source>
</reference>
<proteinExistence type="predicted"/>
<sequence length="61" mass="7349">MIKNDQHIKIKRLLRMPDQRNKIEESSFPSIKSVKADFLISQYETSHSFREQMRSIRILKT</sequence>
<dbReference type="EMBL" id="RAPY01000003">
    <property type="protein sequence ID" value="RKE49611.1"/>
    <property type="molecule type" value="Genomic_DNA"/>
</dbReference>
<dbReference type="Proteomes" id="UP000286246">
    <property type="component" value="Unassembled WGS sequence"/>
</dbReference>
<accession>A0A420AYZ7</accession>